<evidence type="ECO:0000313" key="9">
    <source>
        <dbReference type="RefSeq" id="XP_022326902.1"/>
    </source>
</evidence>
<proteinExistence type="predicted"/>
<dbReference type="PRINTS" id="PR00488">
    <property type="entry name" value="5LPOXGNASEAP"/>
</dbReference>
<dbReference type="AlphaFoldDB" id="A0A8B8DFJ1"/>
<organism evidence="8 9">
    <name type="scientific">Crassostrea virginica</name>
    <name type="common">Eastern oyster</name>
    <dbReference type="NCBI Taxonomy" id="6565"/>
    <lineage>
        <taxon>Eukaryota</taxon>
        <taxon>Metazoa</taxon>
        <taxon>Spiralia</taxon>
        <taxon>Lophotrochozoa</taxon>
        <taxon>Mollusca</taxon>
        <taxon>Bivalvia</taxon>
        <taxon>Autobranchia</taxon>
        <taxon>Pteriomorphia</taxon>
        <taxon>Ostreida</taxon>
        <taxon>Ostreoidea</taxon>
        <taxon>Ostreidae</taxon>
        <taxon>Crassostrea</taxon>
    </lineage>
</organism>
<evidence type="ECO:0000256" key="5">
    <source>
        <dbReference type="ARBA" id="ARBA00022989"/>
    </source>
</evidence>
<dbReference type="InterPro" id="IPR050997">
    <property type="entry name" value="MAPEG"/>
</dbReference>
<dbReference type="Proteomes" id="UP000694844">
    <property type="component" value="Chromosome 3"/>
</dbReference>
<dbReference type="InterPro" id="IPR023352">
    <property type="entry name" value="MAPEG-like_dom_sf"/>
</dbReference>
<dbReference type="InterPro" id="IPR001129">
    <property type="entry name" value="Membr-assoc_MAPEG"/>
</dbReference>
<dbReference type="GO" id="GO:0004364">
    <property type="term" value="F:glutathione transferase activity"/>
    <property type="evidence" value="ECO:0007669"/>
    <property type="project" value="TreeGrafter"/>
</dbReference>
<dbReference type="GeneID" id="111126505"/>
<name>A0A8B8DFJ1_CRAVI</name>
<evidence type="ECO:0000313" key="8">
    <source>
        <dbReference type="Proteomes" id="UP000694844"/>
    </source>
</evidence>
<sequence>MPVELKDIALLGGVSVAHAWQLGKFARRVGAARGKFKVKYPAISGNEEFERYYRAQMNSLEFFPIFSTSLWMSGLFFHQVPAAIAGVVYIYARNRYFNGYIVSVEDRLPGFKLGVRCIMAMFGMFLLGAGHLAVETFAGINIREQYLQQYLKF</sequence>
<keyword evidence="4" id="KW-0256">Endoplasmic reticulum</keyword>
<dbReference type="KEGG" id="cvn:111126505"/>
<keyword evidence="3" id="KW-0434">Leukotriene biosynthesis</keyword>
<protein>
    <submittedName>
        <fullName evidence="9">Microsomal glutathione S-transferase 2-like</fullName>
    </submittedName>
</protein>
<comment type="subcellular location">
    <subcellularLocation>
        <location evidence="1">Endoplasmic reticulum membrane</location>
        <topology evidence="1">Multi-pass membrane protein</topology>
    </subcellularLocation>
</comment>
<evidence type="ECO:0000256" key="4">
    <source>
        <dbReference type="ARBA" id="ARBA00022824"/>
    </source>
</evidence>
<dbReference type="InterPro" id="IPR001446">
    <property type="entry name" value="5_LipOase_AP"/>
</dbReference>
<dbReference type="GO" id="GO:0008047">
    <property type="term" value="F:enzyme activator activity"/>
    <property type="evidence" value="ECO:0007669"/>
    <property type="project" value="InterPro"/>
</dbReference>
<dbReference type="Gene3D" id="1.20.120.550">
    <property type="entry name" value="Membrane associated eicosanoid/glutathione metabolism-like domain"/>
    <property type="match status" value="1"/>
</dbReference>
<dbReference type="GO" id="GO:0005789">
    <property type="term" value="C:endoplasmic reticulum membrane"/>
    <property type="evidence" value="ECO:0007669"/>
    <property type="project" value="UniProtKB-SubCell"/>
</dbReference>
<dbReference type="RefSeq" id="XP_022326902.1">
    <property type="nucleotide sequence ID" value="XM_022471194.1"/>
</dbReference>
<keyword evidence="2 7" id="KW-0812">Transmembrane</keyword>
<dbReference type="FunFam" id="1.20.120.550:FF:000003">
    <property type="entry name" value="Leukotriene C4 synthase"/>
    <property type="match status" value="1"/>
</dbReference>
<evidence type="ECO:0000256" key="2">
    <source>
        <dbReference type="ARBA" id="ARBA00022692"/>
    </source>
</evidence>
<accession>A0A8B8DFJ1</accession>
<evidence type="ECO:0000256" key="3">
    <source>
        <dbReference type="ARBA" id="ARBA00022751"/>
    </source>
</evidence>
<dbReference type="GO" id="GO:0004602">
    <property type="term" value="F:glutathione peroxidase activity"/>
    <property type="evidence" value="ECO:0007669"/>
    <property type="project" value="TreeGrafter"/>
</dbReference>
<reference evidence="9" key="1">
    <citation type="submission" date="2025-08" db="UniProtKB">
        <authorList>
            <consortium name="RefSeq"/>
        </authorList>
    </citation>
    <scope>IDENTIFICATION</scope>
    <source>
        <tissue evidence="9">Whole sample</tissue>
    </source>
</reference>
<gene>
    <name evidence="9" type="primary">LOC111126505</name>
</gene>
<dbReference type="PANTHER" id="PTHR10250">
    <property type="entry name" value="MICROSOMAL GLUTATHIONE S-TRANSFERASE"/>
    <property type="match status" value="1"/>
</dbReference>
<dbReference type="Pfam" id="PF01124">
    <property type="entry name" value="MAPEG"/>
    <property type="match status" value="1"/>
</dbReference>
<evidence type="ECO:0000256" key="6">
    <source>
        <dbReference type="ARBA" id="ARBA00023136"/>
    </source>
</evidence>
<feature type="transmembrane region" description="Helical" evidence="7">
    <location>
        <begin position="113"/>
        <end position="134"/>
    </location>
</feature>
<evidence type="ECO:0000256" key="7">
    <source>
        <dbReference type="SAM" id="Phobius"/>
    </source>
</evidence>
<dbReference type="GO" id="GO:0019370">
    <property type="term" value="P:leukotriene biosynthetic process"/>
    <property type="evidence" value="ECO:0007669"/>
    <property type="project" value="UniProtKB-KW"/>
</dbReference>
<dbReference type="OrthoDB" id="410651at2759"/>
<keyword evidence="5 7" id="KW-1133">Transmembrane helix</keyword>
<evidence type="ECO:0000256" key="1">
    <source>
        <dbReference type="ARBA" id="ARBA00004477"/>
    </source>
</evidence>
<feature type="transmembrane region" description="Helical" evidence="7">
    <location>
        <begin position="70"/>
        <end position="92"/>
    </location>
</feature>
<keyword evidence="8" id="KW-1185">Reference proteome</keyword>
<dbReference type="GO" id="GO:0005635">
    <property type="term" value="C:nuclear envelope"/>
    <property type="evidence" value="ECO:0007669"/>
    <property type="project" value="TreeGrafter"/>
</dbReference>
<keyword evidence="6 7" id="KW-0472">Membrane</keyword>
<dbReference type="PANTHER" id="PTHR10250:SF15">
    <property type="entry name" value="MICROSOMAL GLUTATHIONE S-TRANSFERASE-RELATED"/>
    <property type="match status" value="1"/>
</dbReference>
<dbReference type="SUPFAM" id="SSF161084">
    <property type="entry name" value="MAPEG domain-like"/>
    <property type="match status" value="1"/>
</dbReference>